<dbReference type="HOGENOM" id="CLU_533271_0_0_1"/>
<reference evidence="2 3" key="1">
    <citation type="journal article" date="2013" name="Chin. Sci. Bull.">
        <title>Genome survey uncovers the secrets of sex and lifestyle in caterpillar fungus.</title>
        <authorList>
            <person name="Hu X."/>
            <person name="Zhang Y."/>
            <person name="Xiao G."/>
            <person name="Zheng P."/>
            <person name="Xia Y."/>
            <person name="Zhang X."/>
            <person name="St Leger R.J."/>
            <person name="Liu X."/>
            <person name="Wang C."/>
        </authorList>
    </citation>
    <scope>NUCLEOTIDE SEQUENCE [LARGE SCALE GENOMIC DNA]</scope>
    <source>
        <strain evidence="3">Co18 / CGMCC 3.14243</strain>
        <tissue evidence="2">Fruit-body</tissue>
    </source>
</reference>
<dbReference type="GO" id="GO:0003677">
    <property type="term" value="F:DNA binding"/>
    <property type="evidence" value="ECO:0007669"/>
    <property type="project" value="InterPro"/>
</dbReference>
<feature type="compositionally biased region" description="Acidic residues" evidence="1">
    <location>
        <begin position="350"/>
        <end position="362"/>
    </location>
</feature>
<feature type="compositionally biased region" description="Basic and acidic residues" evidence="1">
    <location>
        <begin position="289"/>
        <end position="299"/>
    </location>
</feature>
<organism evidence="2 3">
    <name type="scientific">Ophiocordyceps sinensis (strain Co18 / CGMCC 3.14243)</name>
    <name type="common">Yarsagumba caterpillar fungus</name>
    <name type="synonym">Hirsutella sinensis</name>
    <dbReference type="NCBI Taxonomy" id="911162"/>
    <lineage>
        <taxon>Eukaryota</taxon>
        <taxon>Fungi</taxon>
        <taxon>Dikarya</taxon>
        <taxon>Ascomycota</taxon>
        <taxon>Pezizomycotina</taxon>
        <taxon>Sordariomycetes</taxon>
        <taxon>Hypocreomycetidae</taxon>
        <taxon>Hypocreales</taxon>
        <taxon>Ophiocordycipitaceae</taxon>
        <taxon>Ophiocordyceps</taxon>
    </lineage>
</organism>
<accession>T5AMB0</accession>
<evidence type="ECO:0000313" key="2">
    <source>
        <dbReference type="EMBL" id="EQL02978.1"/>
    </source>
</evidence>
<feature type="compositionally biased region" description="Basic residues" evidence="1">
    <location>
        <begin position="488"/>
        <end position="498"/>
    </location>
</feature>
<feature type="compositionally biased region" description="Low complexity" evidence="1">
    <location>
        <begin position="416"/>
        <end position="436"/>
    </location>
</feature>
<feature type="compositionally biased region" description="Basic and acidic residues" evidence="1">
    <location>
        <begin position="443"/>
        <end position="453"/>
    </location>
</feature>
<dbReference type="eggNOG" id="ENOG502SSPQ">
    <property type="taxonomic scope" value="Eukaryota"/>
</dbReference>
<dbReference type="InterPro" id="IPR017956">
    <property type="entry name" value="AT_hook_DNA-bd_motif"/>
</dbReference>
<dbReference type="Proteomes" id="UP000019374">
    <property type="component" value="Unassembled WGS sequence"/>
</dbReference>
<protein>
    <submittedName>
        <fullName evidence="2">AT hook-like protein</fullName>
    </submittedName>
</protein>
<dbReference type="OrthoDB" id="4869601at2759"/>
<proteinExistence type="predicted"/>
<dbReference type="EMBL" id="KE652252">
    <property type="protein sequence ID" value="EQL02978.1"/>
    <property type="molecule type" value="Genomic_DNA"/>
</dbReference>
<gene>
    <name evidence="2" type="ORF">OCS_01312</name>
</gene>
<feature type="compositionally biased region" description="Low complexity" evidence="1">
    <location>
        <begin position="395"/>
        <end position="404"/>
    </location>
</feature>
<dbReference type="PRINTS" id="PR00929">
    <property type="entry name" value="ATHOOK"/>
</dbReference>
<name>T5AMB0_OPHSC</name>
<sequence length="498" mass="55654">MPELQDMADNQPLLEQHLDRRFNRDDPPPYRSPSADEDDDDQDIYEHLGFDLLHPLQSLTAQDRAKIDNLIGEPLTETELIKAQRYFESSQPAYNPGRLYDKAAKDATLRAMMPSYDGCPLEVRKSYNGRAGRQRLNVLIRHGIKKRWQSLGVWNPEWGIPGRVDSKPRDESFRWRWTWQGDTQERGATLGFDHHVAQHPNSRAIRLRQGLRRGEASCVPPPPRHRLEPDASQSTAESFITSRPWYIYGLEQAEESVRLRRLSGRARRLYDEDHGVYVQTRWEESGEFDIREKAGRDDAGLAGKAIPPPTPTRPPVILSPGPPPPPEVARMIASIFGRACPDPEAPAPEPESDGDDGVEEEAAPSPPRRRMRGRKSTAAPAAPSPPRTRMRGRRPMAAPAAAAPEPREPPKRRSARIAATRRQPEPAAAAPEGPTRAARRGKRAPDEPREPRAKSAAGPGNVSQPGRGRGRPRKSAAPSQTSKPQGVAKRKRGRPRKM</sequence>
<feature type="region of interest" description="Disordered" evidence="1">
    <location>
        <begin position="1"/>
        <end position="42"/>
    </location>
</feature>
<evidence type="ECO:0000256" key="1">
    <source>
        <dbReference type="SAM" id="MobiDB-lite"/>
    </source>
</evidence>
<feature type="region of interest" description="Disordered" evidence="1">
    <location>
        <begin position="289"/>
        <end position="498"/>
    </location>
</feature>
<feature type="compositionally biased region" description="Basic and acidic residues" evidence="1">
    <location>
        <begin position="16"/>
        <end position="28"/>
    </location>
</feature>
<evidence type="ECO:0000313" key="3">
    <source>
        <dbReference type="Proteomes" id="UP000019374"/>
    </source>
</evidence>
<dbReference type="AlphaFoldDB" id="T5AMB0"/>